<organism evidence="15 16">
    <name type="scientific">Povalibacter uvarum</name>
    <dbReference type="NCBI Taxonomy" id="732238"/>
    <lineage>
        <taxon>Bacteria</taxon>
        <taxon>Pseudomonadati</taxon>
        <taxon>Pseudomonadota</taxon>
        <taxon>Gammaproteobacteria</taxon>
        <taxon>Steroidobacterales</taxon>
        <taxon>Steroidobacteraceae</taxon>
        <taxon>Povalibacter</taxon>
    </lineage>
</organism>
<dbReference type="EMBL" id="JACHHZ010000001">
    <property type="protein sequence ID" value="MBB6091808.1"/>
    <property type="molecule type" value="Genomic_DNA"/>
</dbReference>
<keyword evidence="5 11" id="KW-0949">S-adenosyl-L-methionine</keyword>
<evidence type="ECO:0000259" key="14">
    <source>
        <dbReference type="PROSITE" id="PS50926"/>
    </source>
</evidence>
<evidence type="ECO:0000256" key="12">
    <source>
        <dbReference type="PROSITE-ProRule" id="PRU01024"/>
    </source>
</evidence>
<dbReference type="GO" id="GO:0003723">
    <property type="term" value="F:RNA binding"/>
    <property type="evidence" value="ECO:0007669"/>
    <property type="project" value="InterPro"/>
</dbReference>
<evidence type="ECO:0000256" key="4">
    <source>
        <dbReference type="ARBA" id="ARBA00022679"/>
    </source>
</evidence>
<proteinExistence type="inferred from homology"/>
<dbReference type="InterPro" id="IPR029063">
    <property type="entry name" value="SAM-dependent_MTases_sf"/>
</dbReference>
<feature type="binding site" evidence="11">
    <location>
        <position position="167"/>
    </location>
    <ligand>
        <name>[4Fe-4S] cluster</name>
        <dbReference type="ChEBI" id="CHEBI:49883"/>
    </ligand>
</feature>
<evidence type="ECO:0000256" key="7">
    <source>
        <dbReference type="ARBA" id="ARBA00023004"/>
    </source>
</evidence>
<dbReference type="GO" id="GO:0051539">
    <property type="term" value="F:4 iron, 4 sulfur cluster binding"/>
    <property type="evidence" value="ECO:0007669"/>
    <property type="project" value="UniProtKB-KW"/>
</dbReference>
<dbReference type="Pfam" id="PF01938">
    <property type="entry name" value="TRAM"/>
    <property type="match status" value="1"/>
</dbReference>
<keyword evidence="4 11" id="KW-0808">Transferase</keyword>
<dbReference type="NCBIfam" id="TIGR00479">
    <property type="entry name" value="rumA"/>
    <property type="match status" value="1"/>
</dbReference>
<dbReference type="SUPFAM" id="SSF50249">
    <property type="entry name" value="Nucleic acid-binding proteins"/>
    <property type="match status" value="1"/>
</dbReference>
<evidence type="ECO:0000313" key="15">
    <source>
        <dbReference type="EMBL" id="MBB6091808.1"/>
    </source>
</evidence>
<evidence type="ECO:0000256" key="6">
    <source>
        <dbReference type="ARBA" id="ARBA00022723"/>
    </source>
</evidence>
<dbReference type="NCBIfam" id="NF009639">
    <property type="entry name" value="PRK13168.1"/>
    <property type="match status" value="1"/>
</dbReference>
<feature type="domain" description="TRAM" evidence="14">
    <location>
        <begin position="3"/>
        <end position="66"/>
    </location>
</feature>
<sequence>MSRRSRGARLPAAPQISVIEDLSHEGRGVTHLNGKVVFVEDALPGERVEWVMTKRGPNFDDARLGKVLEPSPDRVEPRCQHFGVCGGCALQHLSAGKQIEFKQRQLIDGLTRIGKVTAGEILPPLQADSWNYRRRARLAARWVPKKDRVVVGFKERSTSYIAHLQRCEILRAPVDALIPALSQLLTSLSIRNRLPQIEVAVADDAVALVIRVLEPLTEMDLEHLRKFERDNALILYLQPGGYETVAPLSGNAPALSYRLPQFDVTIQFQPTDFVQVNGALNEAMIDRVMKLLEPAPTESVLDLFCGLGNFSLPLARLAKEVVGVEGEAGLVARARENAQRNGLTNAEFFTGNLAAPDVNQERWAKRRYDKVLLDPPRAGAEEVLPVVAASGAKRLVYVSCHPGTLARDAGILVREHGFKLTAAGVMDMFPHTAHVESVAVFTR</sequence>
<feature type="binding site" evidence="11 12">
    <location>
        <position position="304"/>
    </location>
    <ligand>
        <name>S-adenosyl-L-methionine</name>
        <dbReference type="ChEBI" id="CHEBI:59789"/>
    </ligand>
</feature>
<dbReference type="SUPFAM" id="SSF53335">
    <property type="entry name" value="S-adenosyl-L-methionine-dependent methyltransferases"/>
    <property type="match status" value="1"/>
</dbReference>
<keyword evidence="2 11" id="KW-0698">rRNA processing</keyword>
<dbReference type="FunFam" id="3.40.50.150:FF:000009">
    <property type="entry name" value="23S rRNA (Uracil(1939)-C(5))-methyltransferase RlmD"/>
    <property type="match status" value="1"/>
</dbReference>
<feature type="binding site" evidence="11">
    <location>
        <position position="88"/>
    </location>
    <ligand>
        <name>[4Fe-4S] cluster</name>
        <dbReference type="ChEBI" id="CHEBI:49883"/>
    </ligand>
</feature>
<feature type="active site" evidence="13">
    <location>
        <position position="400"/>
    </location>
</feature>
<comment type="function">
    <text evidence="10 11">Catalyzes the formation of 5-methyl-uridine at position 1939 (m5U1939) in 23S rRNA.</text>
</comment>
<evidence type="ECO:0000256" key="13">
    <source>
        <dbReference type="PROSITE-ProRule" id="PRU10015"/>
    </source>
</evidence>
<accession>A0A841HHR3</accession>
<feature type="binding site" evidence="11 12">
    <location>
        <position position="275"/>
    </location>
    <ligand>
        <name>S-adenosyl-L-methionine</name>
        <dbReference type="ChEBI" id="CHEBI:59789"/>
    </ligand>
</feature>
<dbReference type="PROSITE" id="PS01231">
    <property type="entry name" value="TRMA_2"/>
    <property type="match status" value="1"/>
</dbReference>
<dbReference type="AlphaFoldDB" id="A0A841HHR3"/>
<name>A0A841HHR3_9GAMM</name>
<keyword evidence="3 11" id="KW-0489">Methyltransferase</keyword>
<dbReference type="InterPro" id="IPR010280">
    <property type="entry name" value="U5_MeTrfase_fam"/>
</dbReference>
<comment type="catalytic activity">
    <reaction evidence="9 11">
        <text>uridine(1939) in 23S rRNA + S-adenosyl-L-methionine = 5-methyluridine(1939) in 23S rRNA + S-adenosyl-L-homocysteine + H(+)</text>
        <dbReference type="Rhea" id="RHEA:42908"/>
        <dbReference type="Rhea" id="RHEA-COMP:10278"/>
        <dbReference type="Rhea" id="RHEA-COMP:10279"/>
        <dbReference type="ChEBI" id="CHEBI:15378"/>
        <dbReference type="ChEBI" id="CHEBI:57856"/>
        <dbReference type="ChEBI" id="CHEBI:59789"/>
        <dbReference type="ChEBI" id="CHEBI:65315"/>
        <dbReference type="ChEBI" id="CHEBI:74447"/>
        <dbReference type="EC" id="2.1.1.190"/>
    </reaction>
</comment>
<evidence type="ECO:0000256" key="9">
    <source>
        <dbReference type="ARBA" id="ARBA00052756"/>
    </source>
</evidence>
<feature type="binding site" evidence="11">
    <location>
        <position position="85"/>
    </location>
    <ligand>
        <name>[4Fe-4S] cluster</name>
        <dbReference type="ChEBI" id="CHEBI:49883"/>
    </ligand>
</feature>
<dbReference type="HAMAP" id="MF_01010">
    <property type="entry name" value="23SrRNA_methyltr_RlmD"/>
    <property type="match status" value="1"/>
</dbReference>
<keyword evidence="1 11" id="KW-0004">4Fe-4S</keyword>
<feature type="binding site" evidence="11 12">
    <location>
        <position position="325"/>
    </location>
    <ligand>
        <name>S-adenosyl-L-methionine</name>
        <dbReference type="ChEBI" id="CHEBI:59789"/>
    </ligand>
</feature>
<dbReference type="PANTHER" id="PTHR11061:SF49">
    <property type="entry name" value="23S RRNA (URACIL(1939)-C(5))-METHYLTRANSFERASE RLMD"/>
    <property type="match status" value="1"/>
</dbReference>
<dbReference type="Gene3D" id="2.40.50.1070">
    <property type="match status" value="1"/>
</dbReference>
<dbReference type="CDD" id="cd02440">
    <property type="entry name" value="AdoMet_MTases"/>
    <property type="match status" value="1"/>
</dbReference>
<dbReference type="PROSITE" id="PS50926">
    <property type="entry name" value="TRAM"/>
    <property type="match status" value="1"/>
</dbReference>
<feature type="active site" description="Nucleophile" evidence="11 12">
    <location>
        <position position="400"/>
    </location>
</feature>
<feature type="binding site" evidence="11">
    <location>
        <position position="352"/>
    </location>
    <ligand>
        <name>S-adenosyl-L-methionine</name>
        <dbReference type="ChEBI" id="CHEBI:59789"/>
    </ligand>
</feature>
<comment type="similarity">
    <text evidence="11">Belongs to the class I-like SAM-binding methyltransferase superfamily. RNA M5U methyltransferase family. RlmD subfamily.</text>
</comment>
<evidence type="ECO:0000256" key="10">
    <source>
        <dbReference type="ARBA" id="ARBA00059995"/>
    </source>
</evidence>
<dbReference type="Gene3D" id="2.40.50.140">
    <property type="entry name" value="Nucleic acid-binding proteins"/>
    <property type="match status" value="1"/>
</dbReference>
<feature type="binding site" evidence="11 12">
    <location>
        <position position="374"/>
    </location>
    <ligand>
        <name>S-adenosyl-L-methionine</name>
        <dbReference type="ChEBI" id="CHEBI:59789"/>
    </ligand>
</feature>
<keyword evidence="6 11" id="KW-0479">Metal-binding</keyword>
<dbReference type="InterPro" id="IPR030391">
    <property type="entry name" value="MeTrfase_TrmA_CS"/>
</dbReference>
<evidence type="ECO:0000256" key="5">
    <source>
        <dbReference type="ARBA" id="ARBA00022691"/>
    </source>
</evidence>
<dbReference type="InterPro" id="IPR001566">
    <property type="entry name" value="23S_rRNA_MeTrfase_RlmD"/>
</dbReference>
<dbReference type="InterPro" id="IPR030390">
    <property type="entry name" value="MeTrfase_TrmA_AS"/>
</dbReference>
<feature type="binding site" evidence="11">
    <location>
        <position position="309"/>
    </location>
    <ligand>
        <name>S-adenosyl-L-methionine</name>
        <dbReference type="ChEBI" id="CHEBI:59789"/>
    </ligand>
</feature>
<dbReference type="PROSITE" id="PS01230">
    <property type="entry name" value="TRMA_1"/>
    <property type="match status" value="1"/>
</dbReference>
<evidence type="ECO:0000313" key="16">
    <source>
        <dbReference type="Proteomes" id="UP000588068"/>
    </source>
</evidence>
<keyword evidence="8 11" id="KW-0411">Iron-sulfur</keyword>
<keyword evidence="7 11" id="KW-0408">Iron</keyword>
<dbReference type="GO" id="GO:0070041">
    <property type="term" value="F:rRNA (uridine-C5-)-methyltransferase activity"/>
    <property type="evidence" value="ECO:0007669"/>
    <property type="project" value="UniProtKB-UniRule"/>
</dbReference>
<dbReference type="RefSeq" id="WP_246433362.1">
    <property type="nucleotide sequence ID" value="NZ_JACHHZ010000001.1"/>
</dbReference>
<dbReference type="GO" id="GO:0070475">
    <property type="term" value="P:rRNA base methylation"/>
    <property type="evidence" value="ECO:0007669"/>
    <property type="project" value="TreeGrafter"/>
</dbReference>
<dbReference type="PROSITE" id="PS51687">
    <property type="entry name" value="SAM_MT_RNA_M5U"/>
    <property type="match status" value="1"/>
</dbReference>
<dbReference type="Gene3D" id="3.40.50.150">
    <property type="entry name" value="Vaccinia Virus protein VP39"/>
    <property type="match status" value="1"/>
</dbReference>
<dbReference type="Pfam" id="PF05958">
    <property type="entry name" value="tRNA_U5-meth_tr"/>
    <property type="match status" value="1"/>
</dbReference>
<dbReference type="FunFam" id="2.40.50.140:FF:000097">
    <property type="entry name" value="23S rRNA (uracil(1939)-C(5))-methyltransferase RlmD"/>
    <property type="match status" value="1"/>
</dbReference>
<keyword evidence="16" id="KW-1185">Reference proteome</keyword>
<evidence type="ECO:0000256" key="8">
    <source>
        <dbReference type="ARBA" id="ARBA00023014"/>
    </source>
</evidence>
<reference evidence="15 16" key="1">
    <citation type="submission" date="2020-08" db="EMBL/GenBank/DDBJ databases">
        <title>Genomic Encyclopedia of Type Strains, Phase IV (KMG-IV): sequencing the most valuable type-strain genomes for metagenomic binning, comparative biology and taxonomic classification.</title>
        <authorList>
            <person name="Goeker M."/>
        </authorList>
    </citation>
    <scope>NUCLEOTIDE SEQUENCE [LARGE SCALE GENOMIC DNA]</scope>
    <source>
        <strain evidence="15 16">DSM 26723</strain>
    </source>
</reference>
<protein>
    <recommendedName>
        <fullName evidence="11">23S rRNA (uracil(1939)-C(5))-methyltransferase RlmD</fullName>
        <ecNumber evidence="11">2.1.1.190</ecNumber>
    </recommendedName>
    <alternativeName>
        <fullName evidence="11">23S rRNA(m5U1939)-methyltransferase</fullName>
    </alternativeName>
</protein>
<evidence type="ECO:0000256" key="3">
    <source>
        <dbReference type="ARBA" id="ARBA00022603"/>
    </source>
</evidence>
<dbReference type="PANTHER" id="PTHR11061">
    <property type="entry name" value="RNA M5U METHYLTRANSFERASE"/>
    <property type="match status" value="1"/>
</dbReference>
<dbReference type="InterPro" id="IPR002792">
    <property type="entry name" value="TRAM_dom"/>
</dbReference>
<gene>
    <name evidence="11" type="primary">rlmD</name>
    <name evidence="15" type="ORF">HNQ60_000654</name>
</gene>
<evidence type="ECO:0000256" key="2">
    <source>
        <dbReference type="ARBA" id="ARBA00022552"/>
    </source>
</evidence>
<comment type="caution">
    <text evidence="15">The sequence shown here is derived from an EMBL/GenBank/DDBJ whole genome shotgun (WGS) entry which is preliminary data.</text>
</comment>
<evidence type="ECO:0000256" key="11">
    <source>
        <dbReference type="HAMAP-Rule" id="MF_01010"/>
    </source>
</evidence>
<dbReference type="Proteomes" id="UP000588068">
    <property type="component" value="Unassembled WGS sequence"/>
</dbReference>
<dbReference type="InterPro" id="IPR012340">
    <property type="entry name" value="NA-bd_OB-fold"/>
</dbReference>
<dbReference type="EC" id="2.1.1.190" evidence="11"/>
<feature type="binding site" evidence="11">
    <location>
        <position position="79"/>
    </location>
    <ligand>
        <name>[4Fe-4S] cluster</name>
        <dbReference type="ChEBI" id="CHEBI:49883"/>
    </ligand>
</feature>
<dbReference type="GO" id="GO:0005506">
    <property type="term" value="F:iron ion binding"/>
    <property type="evidence" value="ECO:0007669"/>
    <property type="project" value="UniProtKB-UniRule"/>
</dbReference>
<evidence type="ECO:0000256" key="1">
    <source>
        <dbReference type="ARBA" id="ARBA00022485"/>
    </source>
</evidence>